<feature type="chain" id="PRO_5008101703" evidence="10">
    <location>
        <begin position="20"/>
        <end position="269"/>
    </location>
</feature>
<keyword evidence="7" id="KW-0449">Lipoprotein</keyword>
<evidence type="ECO:0000256" key="3">
    <source>
        <dbReference type="ARBA" id="ARBA00022622"/>
    </source>
</evidence>
<comment type="caution">
    <text evidence="12">The sequence shown here is derived from an EMBL/GenBank/DDBJ whole genome shotgun (WGS) entry which is preliminary data.</text>
</comment>
<dbReference type="AlphaFoldDB" id="A0A179FIA8"/>
<evidence type="ECO:0000256" key="4">
    <source>
        <dbReference type="ARBA" id="ARBA00022729"/>
    </source>
</evidence>
<keyword evidence="13" id="KW-1185">Reference proteome</keyword>
<feature type="transmembrane region" description="Helical" evidence="9">
    <location>
        <begin position="205"/>
        <end position="228"/>
    </location>
</feature>
<keyword evidence="9" id="KW-1133">Transmembrane helix</keyword>
<reference evidence="12 13" key="1">
    <citation type="journal article" date="2016" name="PLoS Pathog.">
        <title>Biosynthesis of antibiotic leucinostatins in bio-control fungus Purpureocillium lilacinum and their inhibition on phytophthora revealed by genome mining.</title>
        <authorList>
            <person name="Wang G."/>
            <person name="Liu Z."/>
            <person name="Lin R."/>
            <person name="Li E."/>
            <person name="Mao Z."/>
            <person name="Ling J."/>
            <person name="Yang Y."/>
            <person name="Yin W.B."/>
            <person name="Xie B."/>
        </authorList>
    </citation>
    <scope>NUCLEOTIDE SEQUENCE [LARGE SCALE GENOMIC DNA]</scope>
    <source>
        <strain evidence="12">170</strain>
    </source>
</reference>
<feature type="compositionally biased region" description="Polar residues" evidence="8">
    <location>
        <begin position="255"/>
        <end position="269"/>
    </location>
</feature>
<feature type="region of interest" description="Disordered" evidence="8">
    <location>
        <begin position="239"/>
        <end position="269"/>
    </location>
</feature>
<dbReference type="PANTHER" id="PTHR34992">
    <property type="entry name" value="HYPHAL ANASTAMOSIS-7 PROTEIN"/>
    <property type="match status" value="1"/>
</dbReference>
<keyword evidence="3" id="KW-0336">GPI-anchor</keyword>
<dbReference type="Proteomes" id="UP000078397">
    <property type="component" value="Unassembled WGS sequence"/>
</dbReference>
<evidence type="ECO:0000256" key="1">
    <source>
        <dbReference type="ARBA" id="ARBA00004609"/>
    </source>
</evidence>
<feature type="region of interest" description="Disordered" evidence="8">
    <location>
        <begin position="172"/>
        <end position="198"/>
    </location>
</feature>
<dbReference type="CDD" id="cd21176">
    <property type="entry name" value="LPMO_auxiliary-like"/>
    <property type="match status" value="1"/>
</dbReference>
<protein>
    <submittedName>
        <fullName evidence="12">WSC2 protein</fullName>
    </submittedName>
</protein>
<evidence type="ECO:0000256" key="9">
    <source>
        <dbReference type="SAM" id="Phobius"/>
    </source>
</evidence>
<dbReference type="GeneID" id="28849263"/>
<keyword evidence="9" id="KW-0812">Transmembrane</keyword>
<evidence type="ECO:0000256" key="6">
    <source>
        <dbReference type="ARBA" id="ARBA00023180"/>
    </source>
</evidence>
<keyword evidence="4 10" id="KW-0732">Signal</keyword>
<evidence type="ECO:0000256" key="10">
    <source>
        <dbReference type="SAM" id="SignalP"/>
    </source>
</evidence>
<dbReference type="InterPro" id="IPR046936">
    <property type="entry name" value="BIM1-like"/>
</dbReference>
<dbReference type="GO" id="GO:0098552">
    <property type="term" value="C:side of membrane"/>
    <property type="evidence" value="ECO:0007669"/>
    <property type="project" value="UniProtKB-KW"/>
</dbReference>
<evidence type="ECO:0000259" key="11">
    <source>
        <dbReference type="Pfam" id="PF20238"/>
    </source>
</evidence>
<keyword evidence="5 9" id="KW-0472">Membrane</keyword>
<sequence>MAFLRSLAGVAMLASAATAANPSTSPDMGPAAFMWPSDRVWSAAADNTAPCGSIASVGNRTSFPMTNGQVALVDQKEAFSVELSISYKNDPTANNDFTTLIKPEVFAELDMGHTCVNLADPPSSVKPGANATLQIKYIASFDKPENETFYACADITYVEFSNFKDKIPCFNATQPDSGTKTPTPTPTPDSSKNSGSGGSGLSGGAIAGIVVGVVAGVGLLAAAALLIYRRKQQRLRSLRQQNSARAVKWDEQPRDSNSNRSVRMQNLSS</sequence>
<evidence type="ECO:0000256" key="7">
    <source>
        <dbReference type="ARBA" id="ARBA00023288"/>
    </source>
</evidence>
<organism evidence="12 13">
    <name type="scientific">Pochonia chlamydosporia 170</name>
    <dbReference type="NCBI Taxonomy" id="1380566"/>
    <lineage>
        <taxon>Eukaryota</taxon>
        <taxon>Fungi</taxon>
        <taxon>Dikarya</taxon>
        <taxon>Ascomycota</taxon>
        <taxon>Pezizomycotina</taxon>
        <taxon>Sordariomycetes</taxon>
        <taxon>Hypocreomycetidae</taxon>
        <taxon>Hypocreales</taxon>
        <taxon>Clavicipitaceae</taxon>
        <taxon>Pochonia</taxon>
    </lineage>
</organism>
<dbReference type="RefSeq" id="XP_018142334.1">
    <property type="nucleotide sequence ID" value="XM_018285269.1"/>
</dbReference>
<dbReference type="GO" id="GO:0005886">
    <property type="term" value="C:plasma membrane"/>
    <property type="evidence" value="ECO:0007669"/>
    <property type="project" value="UniProtKB-SubCell"/>
</dbReference>
<evidence type="ECO:0000256" key="2">
    <source>
        <dbReference type="ARBA" id="ARBA00022475"/>
    </source>
</evidence>
<evidence type="ECO:0000313" key="13">
    <source>
        <dbReference type="Proteomes" id="UP000078397"/>
    </source>
</evidence>
<feature type="compositionally biased region" description="Low complexity" evidence="8">
    <location>
        <begin position="175"/>
        <end position="194"/>
    </location>
</feature>
<proteinExistence type="predicted"/>
<keyword evidence="6" id="KW-0325">Glycoprotein</keyword>
<dbReference type="PANTHER" id="PTHR34992:SF5">
    <property type="entry name" value="ANCHORED PROTEIN, PUTATIVE (AFU_ORTHOLOGUE AFUA_6G02800)-RELATED"/>
    <property type="match status" value="1"/>
</dbReference>
<feature type="signal peptide" evidence="10">
    <location>
        <begin position="1"/>
        <end position="19"/>
    </location>
</feature>
<feature type="domain" description="Copper acquisition factor BIM1-like" evidence="11">
    <location>
        <begin position="28"/>
        <end position="174"/>
    </location>
</feature>
<evidence type="ECO:0000256" key="5">
    <source>
        <dbReference type="ARBA" id="ARBA00023136"/>
    </source>
</evidence>
<evidence type="ECO:0000313" key="12">
    <source>
        <dbReference type="EMBL" id="OAQ65020.1"/>
    </source>
</evidence>
<accession>A0A179FIA8</accession>
<dbReference type="STRING" id="1380566.A0A179FIA8"/>
<dbReference type="EMBL" id="LSBJ02000005">
    <property type="protein sequence ID" value="OAQ65020.1"/>
    <property type="molecule type" value="Genomic_DNA"/>
</dbReference>
<evidence type="ECO:0000256" key="8">
    <source>
        <dbReference type="SAM" id="MobiDB-lite"/>
    </source>
</evidence>
<dbReference type="InterPro" id="IPR046530">
    <property type="entry name" value="BIM1-like_dom"/>
</dbReference>
<keyword evidence="2" id="KW-1003">Cell membrane</keyword>
<gene>
    <name evidence="12" type="ORF">VFPPC_06200</name>
</gene>
<name>A0A179FIA8_METCM</name>
<dbReference type="OrthoDB" id="2587363at2759"/>
<dbReference type="KEGG" id="pchm:VFPPC_06200"/>
<dbReference type="Pfam" id="PF20238">
    <property type="entry name" value="BIM1-like_dom"/>
    <property type="match status" value="1"/>
</dbReference>
<comment type="subcellular location">
    <subcellularLocation>
        <location evidence="1">Cell membrane</location>
        <topology evidence="1">Lipid-anchor</topology>
        <topology evidence="1">GPI-anchor</topology>
    </subcellularLocation>
</comment>